<accession>A0A6N2CJ51</accession>
<evidence type="ECO:0008006" key="3">
    <source>
        <dbReference type="Google" id="ProtNLM"/>
    </source>
</evidence>
<dbReference type="PANTHER" id="PTHR46148:SF56">
    <property type="entry name" value="RETROTRANSPOSON PROTEIN"/>
    <property type="match status" value="1"/>
</dbReference>
<dbReference type="Gene3D" id="3.30.70.270">
    <property type="match status" value="1"/>
</dbReference>
<dbReference type="Gene3D" id="3.10.10.10">
    <property type="entry name" value="HIV Type 1 Reverse Transcriptase, subunit A, domain 1"/>
    <property type="match status" value="1"/>
</dbReference>
<gene>
    <name evidence="2" type="ORF">EJD97_020345</name>
</gene>
<dbReference type="InterPro" id="IPR043128">
    <property type="entry name" value="Rev_trsase/Diguanyl_cyclase"/>
</dbReference>
<dbReference type="EMBL" id="RXGB01000059">
    <property type="protein sequence ID" value="TMX05451.1"/>
    <property type="molecule type" value="Genomic_DNA"/>
</dbReference>
<name>A0A6N2CJ51_SOLCI</name>
<evidence type="ECO:0000313" key="2">
    <source>
        <dbReference type="EMBL" id="TMX05451.1"/>
    </source>
</evidence>
<dbReference type="InterPro" id="IPR043502">
    <property type="entry name" value="DNA/RNA_pol_sf"/>
</dbReference>
<dbReference type="PANTHER" id="PTHR46148">
    <property type="entry name" value="CHROMO DOMAIN-CONTAINING PROTEIN"/>
    <property type="match status" value="1"/>
</dbReference>
<reference evidence="2" key="1">
    <citation type="submission" date="2019-05" db="EMBL/GenBank/DDBJ databases">
        <title>The de novo reference genome and transcriptome assemblies of the wild tomato species Solanum chilense.</title>
        <authorList>
            <person name="Stam R."/>
            <person name="Nosenko T."/>
            <person name="Hoerger A.C."/>
            <person name="Stephan W."/>
            <person name="Seidel M.A."/>
            <person name="Kuhn J.M.M."/>
            <person name="Haberer G."/>
            <person name="Tellier A."/>
        </authorList>
    </citation>
    <scope>NUCLEOTIDE SEQUENCE</scope>
    <source>
        <tissue evidence="2">Mature leaves</tissue>
    </source>
</reference>
<evidence type="ECO:0000256" key="1">
    <source>
        <dbReference type="SAM" id="MobiDB-lite"/>
    </source>
</evidence>
<protein>
    <recommendedName>
        <fullName evidence="3">Reverse transcriptase/retrotransposon-derived protein RNase H-like domain-containing protein</fullName>
    </recommendedName>
</protein>
<sequence length="394" mass="45220">MNTRRNAVRRLEKEVANAGAPPHYEQVPPLKENANVDQALANPPPMMKVEMRDAKRARSFDEDSSKNMLEIQDKPKIMKRVSHQFPSKFQRDSGDRVCNSNFKKYWQDWSQMINCRNLKSQDKGSGQSQGSGCSDASKKYRFYILRSRGEQESSPDVVTNSVPKVSEFQEVFLIDHSDIPSEREIDFGIDLLQDKNPISNPPYRMAPIEFIELKAQLTDLLDKGFIRPIFSMWGAQFVCEEERWVLENVYRLPPTLQGYYQMFEDGFASIASPLTTLTQKSNMFDFSETCEKNFQLFKDRATSAPLLTIEGTKAFVVYCDASRVVHPVFHVSMLKKYIGDPESILPIEGLGDKDTLSYEEVRVQIPYMEVMKLRNKEAVSVKVLWKNHLVKGAT</sequence>
<dbReference type="AlphaFoldDB" id="A0A6N2CJ51"/>
<organism evidence="2">
    <name type="scientific">Solanum chilense</name>
    <name type="common">Tomato</name>
    <name type="synonym">Lycopersicon chilense</name>
    <dbReference type="NCBI Taxonomy" id="4083"/>
    <lineage>
        <taxon>Eukaryota</taxon>
        <taxon>Viridiplantae</taxon>
        <taxon>Streptophyta</taxon>
        <taxon>Embryophyta</taxon>
        <taxon>Tracheophyta</taxon>
        <taxon>Spermatophyta</taxon>
        <taxon>Magnoliopsida</taxon>
        <taxon>eudicotyledons</taxon>
        <taxon>Gunneridae</taxon>
        <taxon>Pentapetalae</taxon>
        <taxon>asterids</taxon>
        <taxon>lamiids</taxon>
        <taxon>Solanales</taxon>
        <taxon>Solanaceae</taxon>
        <taxon>Solanoideae</taxon>
        <taxon>Solaneae</taxon>
        <taxon>Solanum</taxon>
        <taxon>Solanum subgen. Lycopersicon</taxon>
    </lineage>
</organism>
<dbReference type="SUPFAM" id="SSF56672">
    <property type="entry name" value="DNA/RNA polymerases"/>
    <property type="match status" value="1"/>
</dbReference>
<feature type="region of interest" description="Disordered" evidence="1">
    <location>
        <begin position="1"/>
        <end position="23"/>
    </location>
</feature>
<comment type="caution">
    <text evidence="2">The sequence shown here is derived from an EMBL/GenBank/DDBJ whole genome shotgun (WGS) entry which is preliminary data.</text>
</comment>
<proteinExistence type="predicted"/>